<dbReference type="PANTHER" id="PTHR45713">
    <property type="entry name" value="FTP DOMAIN-CONTAINING PROTEIN"/>
    <property type="match status" value="1"/>
</dbReference>
<reference evidence="1" key="1">
    <citation type="submission" date="2020-06" db="EMBL/GenBank/DDBJ databases">
        <title>Draft genome of Bugula neritina, a colonial animal packing powerful symbionts and potential medicines.</title>
        <authorList>
            <person name="Rayko M."/>
        </authorList>
    </citation>
    <scope>NUCLEOTIDE SEQUENCE [LARGE SCALE GENOMIC DNA]</scope>
    <source>
        <strain evidence="1">Kwan_BN1</strain>
    </source>
</reference>
<dbReference type="InterPro" id="IPR008979">
    <property type="entry name" value="Galactose-bd-like_sf"/>
</dbReference>
<gene>
    <name evidence="1" type="ORF">EB796_022378</name>
</gene>
<dbReference type="PANTHER" id="PTHR45713:SF6">
    <property type="entry name" value="F5_8 TYPE C DOMAIN-CONTAINING PROTEIN"/>
    <property type="match status" value="1"/>
</dbReference>
<proteinExistence type="predicted"/>
<dbReference type="Proteomes" id="UP000593567">
    <property type="component" value="Unassembled WGS sequence"/>
</dbReference>
<organism evidence="1 2">
    <name type="scientific">Bugula neritina</name>
    <name type="common">Brown bryozoan</name>
    <name type="synonym">Sertularia neritina</name>
    <dbReference type="NCBI Taxonomy" id="10212"/>
    <lineage>
        <taxon>Eukaryota</taxon>
        <taxon>Metazoa</taxon>
        <taxon>Spiralia</taxon>
        <taxon>Lophotrochozoa</taxon>
        <taxon>Bryozoa</taxon>
        <taxon>Gymnolaemata</taxon>
        <taxon>Cheilostomatida</taxon>
        <taxon>Flustrina</taxon>
        <taxon>Buguloidea</taxon>
        <taxon>Bugulidae</taxon>
        <taxon>Bugula</taxon>
    </lineage>
</organism>
<accession>A0A7J7IZG0</accession>
<comment type="caution">
    <text evidence="1">The sequence shown here is derived from an EMBL/GenBank/DDBJ whole genome shotgun (WGS) entry which is preliminary data.</text>
</comment>
<dbReference type="Gene3D" id="2.60.120.260">
    <property type="entry name" value="Galactose-binding domain-like"/>
    <property type="match status" value="1"/>
</dbReference>
<protein>
    <recommendedName>
        <fullName evidence="3">Apple domain-containing protein</fullName>
    </recommendedName>
</protein>
<dbReference type="InterPro" id="IPR051941">
    <property type="entry name" value="BG_Antigen-Binding_Lectin"/>
</dbReference>
<dbReference type="AlphaFoldDB" id="A0A7J7IZG0"/>
<sequence>MDIMQWLTNIKMEVAAKVAAFMLILLPSILGYQLRQFQVLDVEEQNMVSVPTAATPIHCAIACLEHGYCQSFSWTAGVQCRISECLNPNLLNNGNLSERLIYVEKGLTANLLLARGKPASMSSTIPNGQAGFAVDGILSYHSMAHSEGEYQPWLRVDLESLKCIWAVKLVNRYIGQCGSKNSNQNIIP</sequence>
<evidence type="ECO:0000313" key="1">
    <source>
        <dbReference type="EMBL" id="KAF6019289.1"/>
    </source>
</evidence>
<keyword evidence="2" id="KW-1185">Reference proteome</keyword>
<evidence type="ECO:0000313" key="2">
    <source>
        <dbReference type="Proteomes" id="UP000593567"/>
    </source>
</evidence>
<dbReference type="EMBL" id="VXIV02003241">
    <property type="protein sequence ID" value="KAF6019289.1"/>
    <property type="molecule type" value="Genomic_DNA"/>
</dbReference>
<dbReference type="OrthoDB" id="547680at2759"/>
<name>A0A7J7IZG0_BUGNE</name>
<evidence type="ECO:0008006" key="3">
    <source>
        <dbReference type="Google" id="ProtNLM"/>
    </source>
</evidence>
<dbReference type="SUPFAM" id="SSF49785">
    <property type="entry name" value="Galactose-binding domain-like"/>
    <property type="match status" value="1"/>
</dbReference>